<dbReference type="EMBL" id="MKVH01000003">
    <property type="protein sequence ID" value="OJX60826.1"/>
    <property type="molecule type" value="Genomic_DNA"/>
</dbReference>
<dbReference type="Gene3D" id="3.30.1150.10">
    <property type="match status" value="1"/>
</dbReference>
<keyword evidence="3" id="KW-0813">Transport</keyword>
<keyword evidence="8 11" id="KW-1133">Transmembrane helix</keyword>
<dbReference type="InterPro" id="IPR006260">
    <property type="entry name" value="TonB/TolA_C"/>
</dbReference>
<dbReference type="PROSITE" id="PS52015">
    <property type="entry name" value="TONB_CTD"/>
    <property type="match status" value="1"/>
</dbReference>
<feature type="domain" description="TonB C-terminal" evidence="12">
    <location>
        <begin position="172"/>
        <end position="260"/>
    </location>
</feature>
<evidence type="ECO:0000256" key="5">
    <source>
        <dbReference type="ARBA" id="ARBA00022519"/>
    </source>
</evidence>
<evidence type="ECO:0000256" key="8">
    <source>
        <dbReference type="ARBA" id="ARBA00022989"/>
    </source>
</evidence>
<evidence type="ECO:0000256" key="9">
    <source>
        <dbReference type="ARBA" id="ARBA00023136"/>
    </source>
</evidence>
<keyword evidence="6 11" id="KW-0812">Transmembrane</keyword>
<feature type="transmembrane region" description="Helical" evidence="11">
    <location>
        <begin position="21"/>
        <end position="44"/>
    </location>
</feature>
<dbReference type="GO" id="GO:0055085">
    <property type="term" value="P:transmembrane transport"/>
    <property type="evidence" value="ECO:0007669"/>
    <property type="project" value="InterPro"/>
</dbReference>
<evidence type="ECO:0000256" key="7">
    <source>
        <dbReference type="ARBA" id="ARBA00022927"/>
    </source>
</evidence>
<evidence type="ECO:0000259" key="12">
    <source>
        <dbReference type="PROSITE" id="PS52015"/>
    </source>
</evidence>
<proteinExistence type="inferred from homology"/>
<evidence type="ECO:0000313" key="14">
    <source>
        <dbReference type="Proteomes" id="UP000184233"/>
    </source>
</evidence>
<evidence type="ECO:0000313" key="13">
    <source>
        <dbReference type="EMBL" id="OJX60826.1"/>
    </source>
</evidence>
<evidence type="ECO:0000256" key="3">
    <source>
        <dbReference type="ARBA" id="ARBA00022448"/>
    </source>
</evidence>
<dbReference type="Pfam" id="PF03544">
    <property type="entry name" value="TonB_C"/>
    <property type="match status" value="1"/>
</dbReference>
<comment type="subcellular location">
    <subcellularLocation>
        <location evidence="1">Cell inner membrane</location>
        <topology evidence="1">Single-pass membrane protein</topology>
        <orientation evidence="1">Periplasmic side</orientation>
    </subcellularLocation>
</comment>
<dbReference type="STRING" id="1895771.BGO89_04480"/>
<sequence>MGARSHYAAGRWHANDRLAGRAYSMTLGLVGTAAIVVYTAAMLFHEEIVGVIVPMLPSTIDARTYYISLPMPPDPVASAGARTAESIPAKTTNGSRPVPVADPDVTITKTLIPPRTPGTIIDNGSSSTVGNGNGSGNGNGAGNGTGNGGGGGTTQTVTPTIPDDGEISFAEEEPVFDYDVLRRSVVYPEMARRNGVEGTVVVKVYVDEQGHVRDVRVHQSDHALLNDAALRGVRGITFKPGRQNGQAVGCWLYIPVRFTL</sequence>
<evidence type="ECO:0000256" key="6">
    <source>
        <dbReference type="ARBA" id="ARBA00022692"/>
    </source>
</evidence>
<reference evidence="13 14" key="1">
    <citation type="submission" date="2016-09" db="EMBL/GenBank/DDBJ databases">
        <title>Genome-resolved meta-omics ties microbial dynamics to process performance in biotechnology for thiocyanate degradation.</title>
        <authorList>
            <person name="Kantor R.S."/>
            <person name="Huddy R.J."/>
            <person name="Iyer R."/>
            <person name="Thomas B.C."/>
            <person name="Brown C.T."/>
            <person name="Anantharaman K."/>
            <person name="Tringe S."/>
            <person name="Hettich R.L."/>
            <person name="Harrison S.T."/>
            <person name="Banfield J.F."/>
        </authorList>
    </citation>
    <scope>NUCLEOTIDE SEQUENCE [LARGE SCALE GENOMIC DNA]</scope>
    <source>
        <strain evidence="13">59-99</strain>
    </source>
</reference>
<accession>A0A1M3L5K4</accession>
<gene>
    <name evidence="13" type="ORF">BGO89_04480</name>
</gene>
<dbReference type="AlphaFoldDB" id="A0A1M3L5K4"/>
<keyword evidence="9 11" id="KW-0472">Membrane</keyword>
<organism evidence="13 14">
    <name type="scientific">Candidatus Kapaibacterium thiocyanatum</name>
    <dbReference type="NCBI Taxonomy" id="1895771"/>
    <lineage>
        <taxon>Bacteria</taxon>
        <taxon>Pseudomonadati</taxon>
        <taxon>Candidatus Kapaibacteriota</taxon>
        <taxon>Candidatus Kapaibacteriia</taxon>
        <taxon>Candidatus Kapaibacteriales</taxon>
        <taxon>Candidatus Kapaibacteriaceae</taxon>
        <taxon>Candidatus Kapaibacterium</taxon>
    </lineage>
</organism>
<comment type="caution">
    <text evidence="13">The sequence shown here is derived from an EMBL/GenBank/DDBJ whole genome shotgun (WGS) entry which is preliminary data.</text>
</comment>
<keyword evidence="4" id="KW-1003">Cell membrane</keyword>
<feature type="compositionally biased region" description="Gly residues" evidence="10">
    <location>
        <begin position="131"/>
        <end position="153"/>
    </location>
</feature>
<evidence type="ECO:0000256" key="2">
    <source>
        <dbReference type="ARBA" id="ARBA00006555"/>
    </source>
</evidence>
<evidence type="ECO:0000256" key="1">
    <source>
        <dbReference type="ARBA" id="ARBA00004383"/>
    </source>
</evidence>
<feature type="region of interest" description="Disordered" evidence="10">
    <location>
        <begin position="108"/>
        <end position="154"/>
    </location>
</feature>
<dbReference type="Proteomes" id="UP000184233">
    <property type="component" value="Unassembled WGS sequence"/>
</dbReference>
<evidence type="ECO:0000256" key="4">
    <source>
        <dbReference type="ARBA" id="ARBA00022475"/>
    </source>
</evidence>
<dbReference type="NCBIfam" id="TIGR01352">
    <property type="entry name" value="tonB_Cterm"/>
    <property type="match status" value="1"/>
</dbReference>
<keyword evidence="5" id="KW-0997">Cell inner membrane</keyword>
<evidence type="ECO:0000256" key="10">
    <source>
        <dbReference type="SAM" id="MobiDB-lite"/>
    </source>
</evidence>
<protein>
    <recommendedName>
        <fullName evidence="12">TonB C-terminal domain-containing protein</fullName>
    </recommendedName>
</protein>
<dbReference type="GO" id="GO:0005886">
    <property type="term" value="C:plasma membrane"/>
    <property type="evidence" value="ECO:0007669"/>
    <property type="project" value="UniProtKB-SubCell"/>
</dbReference>
<name>A0A1M3L5K4_9BACT</name>
<evidence type="ECO:0000256" key="11">
    <source>
        <dbReference type="SAM" id="Phobius"/>
    </source>
</evidence>
<dbReference type="PANTHER" id="PTHR33446">
    <property type="entry name" value="PROTEIN TONB-RELATED"/>
    <property type="match status" value="1"/>
</dbReference>
<keyword evidence="7" id="KW-0653">Protein transport</keyword>
<dbReference type="GO" id="GO:0015031">
    <property type="term" value="P:protein transport"/>
    <property type="evidence" value="ECO:0007669"/>
    <property type="project" value="UniProtKB-KW"/>
</dbReference>
<dbReference type="InterPro" id="IPR037682">
    <property type="entry name" value="TonB_C"/>
</dbReference>
<dbReference type="InterPro" id="IPR051045">
    <property type="entry name" value="TonB-dependent_transducer"/>
</dbReference>
<comment type="similarity">
    <text evidence="2">Belongs to the TonB family.</text>
</comment>
<dbReference type="SUPFAM" id="SSF74653">
    <property type="entry name" value="TolA/TonB C-terminal domain"/>
    <property type="match status" value="1"/>
</dbReference>